<feature type="region of interest" description="Disordered" evidence="1">
    <location>
        <begin position="1"/>
        <end position="22"/>
    </location>
</feature>
<evidence type="ECO:0000313" key="3">
    <source>
        <dbReference type="Proteomes" id="UP000199391"/>
    </source>
</evidence>
<evidence type="ECO:0000313" key="2">
    <source>
        <dbReference type="EMBL" id="SFU76472.1"/>
    </source>
</evidence>
<protein>
    <submittedName>
        <fullName evidence="2">Hemin uptake protein HemP</fullName>
    </submittedName>
</protein>
<evidence type="ECO:0000256" key="1">
    <source>
        <dbReference type="SAM" id="MobiDB-lite"/>
    </source>
</evidence>
<dbReference type="EMBL" id="FPBO01000009">
    <property type="protein sequence ID" value="SFU76472.1"/>
    <property type="molecule type" value="Genomic_DNA"/>
</dbReference>
<dbReference type="RefSeq" id="WP_143133086.1">
    <property type="nucleotide sequence ID" value="NZ_FPBO01000009.1"/>
</dbReference>
<dbReference type="STRING" id="1035707.SAMN05216552_100945"/>
<sequence length="65" mass="7033">MHTEKNPAIAGMPAAPSRAAATPAPAVRRLTSAGLMQDQREVEIEHGNKIYRLRITQLGKLILTA</sequence>
<dbReference type="Pfam" id="PF10636">
    <property type="entry name" value="hemP"/>
    <property type="match status" value="1"/>
</dbReference>
<feature type="compositionally biased region" description="Low complexity" evidence="1">
    <location>
        <begin position="8"/>
        <end position="22"/>
    </location>
</feature>
<organism evidence="2 3">
    <name type="scientific">Pseudoduganella namucuonensis</name>
    <dbReference type="NCBI Taxonomy" id="1035707"/>
    <lineage>
        <taxon>Bacteria</taxon>
        <taxon>Pseudomonadati</taxon>
        <taxon>Pseudomonadota</taxon>
        <taxon>Betaproteobacteria</taxon>
        <taxon>Burkholderiales</taxon>
        <taxon>Oxalobacteraceae</taxon>
        <taxon>Telluria group</taxon>
        <taxon>Pseudoduganella</taxon>
    </lineage>
</organism>
<proteinExistence type="predicted"/>
<accession>A0A1I7IUA9</accession>
<keyword evidence="3" id="KW-1185">Reference proteome</keyword>
<gene>
    <name evidence="2" type="ORF">SAMN05216552_100945</name>
</gene>
<name>A0A1I7IUA9_9BURK</name>
<dbReference type="AlphaFoldDB" id="A0A1I7IUA9"/>
<dbReference type="OrthoDB" id="5348353at2"/>
<dbReference type="Proteomes" id="UP000199391">
    <property type="component" value="Unassembled WGS sequence"/>
</dbReference>
<dbReference type="InterPro" id="IPR019600">
    <property type="entry name" value="Hemin_uptake_protein_HemP"/>
</dbReference>
<reference evidence="3" key="1">
    <citation type="submission" date="2016-10" db="EMBL/GenBank/DDBJ databases">
        <authorList>
            <person name="Varghese N."/>
            <person name="Submissions S."/>
        </authorList>
    </citation>
    <scope>NUCLEOTIDE SEQUENCE [LARGE SCALE GENOMIC DNA]</scope>
    <source>
        <strain evidence="3">CGMCC 1.11014</strain>
    </source>
</reference>
<dbReference type="Gene3D" id="2.10.70.10">
    <property type="entry name" value="Complement Module, domain 1"/>
    <property type="match status" value="1"/>
</dbReference>